<dbReference type="GeneID" id="90765895"/>
<dbReference type="PROSITE" id="PS51257">
    <property type="entry name" value="PROKAR_LIPOPROTEIN"/>
    <property type="match status" value="1"/>
</dbReference>
<dbReference type="Proteomes" id="UP000293719">
    <property type="component" value="Chromosome"/>
</dbReference>
<feature type="compositionally biased region" description="Gly residues" evidence="1">
    <location>
        <begin position="49"/>
        <end position="58"/>
    </location>
</feature>
<feature type="compositionally biased region" description="Pro residues" evidence="1">
    <location>
        <begin position="99"/>
        <end position="127"/>
    </location>
</feature>
<dbReference type="AlphaFoldDB" id="A0A4V1A3J4"/>
<evidence type="ECO:0000256" key="2">
    <source>
        <dbReference type="SAM" id="SignalP"/>
    </source>
</evidence>
<feature type="domain" description="Rhodanese" evidence="3">
    <location>
        <begin position="224"/>
        <end position="285"/>
    </location>
</feature>
<gene>
    <name evidence="4" type="ORF">E0E05_01185</name>
</gene>
<evidence type="ECO:0000313" key="4">
    <source>
        <dbReference type="EMBL" id="QBK29328.1"/>
    </source>
</evidence>
<accession>A0A4V1A3J4</accession>
<dbReference type="RefSeq" id="WP_131615029.1">
    <property type="nucleotide sequence ID" value="NZ_CP036532.1"/>
</dbReference>
<name>A0A4V1A3J4_9HYPH</name>
<dbReference type="CDD" id="cd00158">
    <property type="entry name" value="RHOD"/>
    <property type="match status" value="1"/>
</dbReference>
<dbReference type="InterPro" id="IPR036873">
    <property type="entry name" value="Rhodanese-like_dom_sf"/>
</dbReference>
<dbReference type="KEGG" id="rpod:E0E05_01185"/>
<evidence type="ECO:0000313" key="5">
    <source>
        <dbReference type="Proteomes" id="UP000293719"/>
    </source>
</evidence>
<dbReference type="EMBL" id="CP036532">
    <property type="protein sequence ID" value="QBK29328.1"/>
    <property type="molecule type" value="Genomic_DNA"/>
</dbReference>
<reference evidence="4 5" key="1">
    <citation type="journal article" date="2017" name="Int. J. Syst. Evol. Microbiol.">
        <title>Roseitalea porphyridii gen. nov., sp. nov., isolated from a red alga, and reclassification of Hoeflea suaedae Chung et al. 2013 as Pseudohoeflea suaedae gen. nov., comb. nov.</title>
        <authorList>
            <person name="Hyeon J.W."/>
            <person name="Jeong S.E."/>
            <person name="Baek K."/>
            <person name="Jeon C.O."/>
        </authorList>
    </citation>
    <scope>NUCLEOTIDE SEQUENCE [LARGE SCALE GENOMIC DNA]</scope>
    <source>
        <strain evidence="4 5">MA7-20</strain>
    </source>
</reference>
<evidence type="ECO:0000259" key="3">
    <source>
        <dbReference type="PROSITE" id="PS50206"/>
    </source>
</evidence>
<dbReference type="Gene3D" id="3.40.250.10">
    <property type="entry name" value="Rhodanese-like domain"/>
    <property type="match status" value="1"/>
</dbReference>
<organism evidence="4 5">
    <name type="scientific">Roseitalea porphyridii</name>
    <dbReference type="NCBI Taxonomy" id="1852022"/>
    <lineage>
        <taxon>Bacteria</taxon>
        <taxon>Pseudomonadati</taxon>
        <taxon>Pseudomonadota</taxon>
        <taxon>Alphaproteobacteria</taxon>
        <taxon>Hyphomicrobiales</taxon>
        <taxon>Ahrensiaceae</taxon>
        <taxon>Roseitalea</taxon>
    </lineage>
</organism>
<feature type="compositionally biased region" description="Low complexity" evidence="1">
    <location>
        <begin position="59"/>
        <end position="68"/>
    </location>
</feature>
<dbReference type="SUPFAM" id="SSF52821">
    <property type="entry name" value="Rhodanese/Cell cycle control phosphatase"/>
    <property type="match status" value="1"/>
</dbReference>
<feature type="signal peptide" evidence="2">
    <location>
        <begin position="1"/>
        <end position="24"/>
    </location>
</feature>
<protein>
    <recommendedName>
        <fullName evidence="3">Rhodanese domain-containing protein</fullName>
    </recommendedName>
</protein>
<dbReference type="OrthoDB" id="176845at2"/>
<keyword evidence="2" id="KW-0732">Signal</keyword>
<dbReference type="InterPro" id="IPR001763">
    <property type="entry name" value="Rhodanese-like_dom"/>
</dbReference>
<sequence>MKRIARSLMAGAALVALACTPALAQNQFFDEGSFADGGAGAAPATGDAGTAGTGGSFGEGSFDSGSFDTTDDPGDAAQEGGAGSFADTEWDTGPTADNDPPPPPPPPPPPEDLVDPPPPPPPPPPPEQAEIPQIPTEVFAFESRDFGVAPTDRLRHGQFHAPTPLEIAGGKVVNTQGLVEAYVKGIDMVVVDVLGGEYSLPGAMTARGMAQGGSFSDRIQQQTAQWLGQLTRGNTGAPIIIYCSDPMCWLSHNAALRAIAAGYTNVYWYRGGLQAWQMAGLKVVPSGF</sequence>
<dbReference type="PROSITE" id="PS50206">
    <property type="entry name" value="RHODANESE_3"/>
    <property type="match status" value="1"/>
</dbReference>
<feature type="region of interest" description="Disordered" evidence="1">
    <location>
        <begin position="40"/>
        <end position="130"/>
    </location>
</feature>
<keyword evidence="5" id="KW-1185">Reference proteome</keyword>
<evidence type="ECO:0000256" key="1">
    <source>
        <dbReference type="SAM" id="MobiDB-lite"/>
    </source>
</evidence>
<feature type="chain" id="PRO_5020822902" description="Rhodanese domain-containing protein" evidence="2">
    <location>
        <begin position="25"/>
        <end position="288"/>
    </location>
</feature>
<dbReference type="SUPFAM" id="SSF101447">
    <property type="entry name" value="Formin homology 2 domain (FH2 domain)"/>
    <property type="match status" value="1"/>
</dbReference>
<dbReference type="Pfam" id="PF00581">
    <property type="entry name" value="Rhodanese"/>
    <property type="match status" value="1"/>
</dbReference>
<proteinExistence type="predicted"/>